<reference evidence="5" key="1">
    <citation type="journal article" date="2014" name="Int. J. Syst. Evol. Microbiol.">
        <title>Complete genome sequence of Corynebacterium casei LMG S-19264T (=DSM 44701T), isolated from a smear-ripened cheese.</title>
        <authorList>
            <consortium name="US DOE Joint Genome Institute (JGI-PGF)"/>
            <person name="Walter F."/>
            <person name="Albersmeier A."/>
            <person name="Kalinowski J."/>
            <person name="Ruckert C."/>
        </authorList>
    </citation>
    <scope>NUCLEOTIDE SEQUENCE</scope>
    <source>
        <strain evidence="5">CGMCC 1.15085</strain>
    </source>
</reference>
<evidence type="ECO:0008006" key="7">
    <source>
        <dbReference type="Google" id="ProtNLM"/>
    </source>
</evidence>
<dbReference type="InterPro" id="IPR036388">
    <property type="entry name" value="WH-like_DNA-bd_sf"/>
</dbReference>
<evidence type="ECO:0000256" key="1">
    <source>
        <dbReference type="ARBA" id="ARBA00011046"/>
    </source>
</evidence>
<evidence type="ECO:0000256" key="3">
    <source>
        <dbReference type="ARBA" id="ARBA00023125"/>
    </source>
</evidence>
<dbReference type="SUPFAM" id="SSF46785">
    <property type="entry name" value="Winged helix' DNA-binding domain"/>
    <property type="match status" value="1"/>
</dbReference>
<dbReference type="RefSeq" id="WP_188836868.1">
    <property type="nucleotide sequence ID" value="NZ_BMHI01000003.1"/>
</dbReference>
<evidence type="ECO:0000256" key="4">
    <source>
        <dbReference type="ARBA" id="ARBA00023163"/>
    </source>
</evidence>
<accession>A0A916WTP0</accession>
<dbReference type="EMBL" id="BMHI01000003">
    <property type="protein sequence ID" value="GGB29604.1"/>
    <property type="molecule type" value="Genomic_DNA"/>
</dbReference>
<keyword evidence="2" id="KW-0805">Transcription regulation</keyword>
<comment type="caution">
    <text evidence="5">The sequence shown here is derived from an EMBL/GenBank/DDBJ whole genome shotgun (WGS) entry which is preliminary data.</text>
</comment>
<proteinExistence type="inferred from homology"/>
<keyword evidence="6" id="KW-1185">Reference proteome</keyword>
<evidence type="ECO:0000313" key="5">
    <source>
        <dbReference type="EMBL" id="GGB29604.1"/>
    </source>
</evidence>
<reference evidence="5" key="2">
    <citation type="submission" date="2020-09" db="EMBL/GenBank/DDBJ databases">
        <authorList>
            <person name="Sun Q."/>
            <person name="Zhou Y."/>
        </authorList>
    </citation>
    <scope>NUCLEOTIDE SEQUENCE</scope>
    <source>
        <strain evidence="5">CGMCC 1.15085</strain>
    </source>
</reference>
<protein>
    <recommendedName>
        <fullName evidence="7">Transcriptional regulator</fullName>
    </recommendedName>
</protein>
<organism evidence="5 6">
    <name type="scientific">Flexivirga endophytica</name>
    <dbReference type="NCBI Taxonomy" id="1849103"/>
    <lineage>
        <taxon>Bacteria</taxon>
        <taxon>Bacillati</taxon>
        <taxon>Actinomycetota</taxon>
        <taxon>Actinomycetes</taxon>
        <taxon>Micrococcales</taxon>
        <taxon>Dermacoccaceae</taxon>
        <taxon>Flexivirga</taxon>
    </lineage>
</organism>
<comment type="similarity">
    <text evidence="1">Belongs to the BlaI transcriptional regulatory family.</text>
</comment>
<dbReference type="Pfam" id="PF03965">
    <property type="entry name" value="Penicillinase_R"/>
    <property type="match status" value="1"/>
</dbReference>
<evidence type="ECO:0000313" key="6">
    <source>
        <dbReference type="Proteomes" id="UP000636793"/>
    </source>
</evidence>
<name>A0A916WTP0_9MICO</name>
<dbReference type="AlphaFoldDB" id="A0A916WTP0"/>
<dbReference type="InterPro" id="IPR005650">
    <property type="entry name" value="BlaI_family"/>
</dbReference>
<dbReference type="InterPro" id="IPR036390">
    <property type="entry name" value="WH_DNA-bd_sf"/>
</dbReference>
<sequence>MTKRERGALRADVLRRLWAGADPVTANALRDAFPETERPALTTLLTVLSRLEAEGLVQREQQGRGSVFSATQPQAEHFAGQMSDVLGAAADRSAVLQQFAGGLSEHDLQVLRAAIRD</sequence>
<dbReference type="Proteomes" id="UP000636793">
    <property type="component" value="Unassembled WGS sequence"/>
</dbReference>
<gene>
    <name evidence="5" type="ORF">GCM10011492_20010</name>
</gene>
<evidence type="ECO:0000256" key="2">
    <source>
        <dbReference type="ARBA" id="ARBA00023015"/>
    </source>
</evidence>
<dbReference type="GO" id="GO:0045892">
    <property type="term" value="P:negative regulation of DNA-templated transcription"/>
    <property type="evidence" value="ECO:0007669"/>
    <property type="project" value="InterPro"/>
</dbReference>
<keyword evidence="4" id="KW-0804">Transcription</keyword>
<dbReference type="GO" id="GO:0003677">
    <property type="term" value="F:DNA binding"/>
    <property type="evidence" value="ECO:0007669"/>
    <property type="project" value="UniProtKB-KW"/>
</dbReference>
<dbReference type="Gene3D" id="1.10.10.10">
    <property type="entry name" value="Winged helix-like DNA-binding domain superfamily/Winged helix DNA-binding domain"/>
    <property type="match status" value="1"/>
</dbReference>
<keyword evidence="3" id="KW-0238">DNA-binding</keyword>